<comment type="caution">
    <text evidence="6">The sequence shown here is derived from an EMBL/GenBank/DDBJ whole genome shotgun (WGS) entry which is preliminary data.</text>
</comment>
<feature type="non-terminal residue" evidence="6">
    <location>
        <position position="378"/>
    </location>
</feature>
<dbReference type="GO" id="GO:0015288">
    <property type="term" value="F:porin activity"/>
    <property type="evidence" value="ECO:0007669"/>
    <property type="project" value="TreeGrafter"/>
</dbReference>
<accession>A0A9D9DHX6</accession>
<keyword evidence="3" id="KW-0812">Transmembrane</keyword>
<comment type="subcellular location">
    <subcellularLocation>
        <location evidence="1">Cell outer membrane</location>
    </subcellularLocation>
</comment>
<reference evidence="6" key="1">
    <citation type="submission" date="2020-10" db="EMBL/GenBank/DDBJ databases">
        <authorList>
            <person name="Gilroy R."/>
        </authorList>
    </citation>
    <scope>NUCLEOTIDE SEQUENCE</scope>
    <source>
        <strain evidence="6">11159</strain>
    </source>
</reference>
<proteinExistence type="predicted"/>
<protein>
    <submittedName>
        <fullName evidence="6">TolC family protein</fullName>
    </submittedName>
</protein>
<evidence type="ECO:0000256" key="4">
    <source>
        <dbReference type="ARBA" id="ARBA00023136"/>
    </source>
</evidence>
<dbReference type="PANTHER" id="PTHR30026">
    <property type="entry name" value="OUTER MEMBRANE PROTEIN TOLC"/>
    <property type="match status" value="1"/>
</dbReference>
<evidence type="ECO:0000313" key="6">
    <source>
        <dbReference type="EMBL" id="MBO8427050.1"/>
    </source>
</evidence>
<gene>
    <name evidence="6" type="ORF">IAC58_00605</name>
</gene>
<organism evidence="6 7">
    <name type="scientific">Candidatus Onthovivens merdipullorum</name>
    <dbReference type="NCBI Taxonomy" id="2840889"/>
    <lineage>
        <taxon>Bacteria</taxon>
        <taxon>Bacillati</taxon>
        <taxon>Bacillota</taxon>
        <taxon>Bacilli</taxon>
        <taxon>Bacillales</taxon>
        <taxon>Candidatus Onthovivens</taxon>
    </lineage>
</organism>
<dbReference type="SUPFAM" id="SSF56954">
    <property type="entry name" value="Outer membrane efflux proteins (OEP)"/>
    <property type="match status" value="1"/>
</dbReference>
<evidence type="ECO:0000256" key="3">
    <source>
        <dbReference type="ARBA" id="ARBA00022692"/>
    </source>
</evidence>
<reference evidence="6" key="2">
    <citation type="journal article" date="2021" name="PeerJ">
        <title>Extensive microbial diversity within the chicken gut microbiome revealed by metagenomics and culture.</title>
        <authorList>
            <person name="Gilroy R."/>
            <person name="Ravi A."/>
            <person name="Getino M."/>
            <person name="Pursley I."/>
            <person name="Horton D.L."/>
            <person name="Alikhan N.F."/>
            <person name="Baker D."/>
            <person name="Gharbi K."/>
            <person name="Hall N."/>
            <person name="Watson M."/>
            <person name="Adriaenssens E.M."/>
            <person name="Foster-Nyarko E."/>
            <person name="Jarju S."/>
            <person name="Secka A."/>
            <person name="Antonio M."/>
            <person name="Oren A."/>
            <person name="Chaudhuri R.R."/>
            <person name="La Ragione R."/>
            <person name="Hildebrand F."/>
            <person name="Pallen M.J."/>
        </authorList>
    </citation>
    <scope>NUCLEOTIDE SEQUENCE</scope>
    <source>
        <strain evidence="6">11159</strain>
    </source>
</reference>
<keyword evidence="4" id="KW-0472">Membrane</keyword>
<evidence type="ECO:0000313" key="7">
    <source>
        <dbReference type="Proteomes" id="UP000823613"/>
    </source>
</evidence>
<evidence type="ECO:0000256" key="2">
    <source>
        <dbReference type="ARBA" id="ARBA00022452"/>
    </source>
</evidence>
<dbReference type="AlphaFoldDB" id="A0A9D9DHX6"/>
<dbReference type="EMBL" id="JADIMY010000011">
    <property type="protein sequence ID" value="MBO8427050.1"/>
    <property type="molecule type" value="Genomic_DNA"/>
</dbReference>
<evidence type="ECO:0000256" key="1">
    <source>
        <dbReference type="ARBA" id="ARBA00004442"/>
    </source>
</evidence>
<name>A0A9D9DHX6_9BACL</name>
<dbReference type="InterPro" id="IPR051906">
    <property type="entry name" value="TolC-like"/>
</dbReference>
<dbReference type="Gene3D" id="1.20.1600.10">
    <property type="entry name" value="Outer membrane efflux proteins (OEP)"/>
    <property type="match status" value="1"/>
</dbReference>
<keyword evidence="5" id="KW-0998">Cell outer membrane</keyword>
<keyword evidence="2" id="KW-1134">Transmembrane beta strand</keyword>
<dbReference type="GO" id="GO:0015562">
    <property type="term" value="F:efflux transmembrane transporter activity"/>
    <property type="evidence" value="ECO:0007669"/>
    <property type="project" value="InterPro"/>
</dbReference>
<dbReference type="PANTHER" id="PTHR30026:SF20">
    <property type="entry name" value="OUTER MEMBRANE PROTEIN TOLC"/>
    <property type="match status" value="1"/>
</dbReference>
<dbReference type="GO" id="GO:1990281">
    <property type="term" value="C:efflux pump complex"/>
    <property type="evidence" value="ECO:0007669"/>
    <property type="project" value="TreeGrafter"/>
</dbReference>
<sequence length="378" mass="43925">MKKKVTKFIIIISFIFKSNIYGQIVIQNSEHAVNIALQNSNDLIIQGLSSLTNMKISKMSFRSFLPSFDFSLSNNQSVSNFATDNKTKTFTLSATQLIYDGGQRSFSYKIGKILSLYAYNEYEQSLKMFSSKIINQYYSLLKQMEIVKIKNVLFSVAKDQLVIVEREKELGLITETNYLEFLISYLETENDREVSVRELERQKDEFKVTLGLNKNIEIELIETYSVSNTYKELIEYKNFLYERIKTQNIDLKKQNLEILSKQAQIKYQKRWFLPTIALEASMSFSGKDYPLTQPDYSIQLSFSFANNPFLPIDIKKKVSIKNGKITSIGDSASTQILPSSTFTLEDMQEKLYLQQSKIKYEQTKNQLYETLLDLVYEH</sequence>
<dbReference type="GO" id="GO:0009279">
    <property type="term" value="C:cell outer membrane"/>
    <property type="evidence" value="ECO:0007669"/>
    <property type="project" value="UniProtKB-SubCell"/>
</dbReference>
<dbReference type="Proteomes" id="UP000823613">
    <property type="component" value="Unassembled WGS sequence"/>
</dbReference>
<evidence type="ECO:0000256" key="5">
    <source>
        <dbReference type="ARBA" id="ARBA00023237"/>
    </source>
</evidence>